<evidence type="ECO:0000313" key="4">
    <source>
        <dbReference type="Proteomes" id="UP001320245"/>
    </source>
</evidence>
<feature type="region of interest" description="Disordered" evidence="1">
    <location>
        <begin position="1"/>
        <end position="33"/>
    </location>
</feature>
<dbReference type="EMBL" id="JAJSPL020000014">
    <property type="protein sequence ID" value="KAK7743215.1"/>
    <property type="molecule type" value="Genomic_DNA"/>
</dbReference>
<dbReference type="GO" id="GO:0003700">
    <property type="term" value="F:DNA-binding transcription factor activity"/>
    <property type="evidence" value="ECO:0007669"/>
    <property type="project" value="InterPro"/>
</dbReference>
<feature type="compositionally biased region" description="Low complexity" evidence="1">
    <location>
        <begin position="357"/>
        <end position="375"/>
    </location>
</feature>
<feature type="compositionally biased region" description="Basic residues" evidence="1">
    <location>
        <begin position="376"/>
        <end position="390"/>
    </location>
</feature>
<evidence type="ECO:0000313" key="3">
    <source>
        <dbReference type="EMBL" id="KAK7743215.1"/>
    </source>
</evidence>
<protein>
    <recommendedName>
        <fullName evidence="2">BZIP domain-containing protein</fullName>
    </recommendedName>
</protein>
<feature type="compositionally biased region" description="Low complexity" evidence="1">
    <location>
        <begin position="1"/>
        <end position="12"/>
    </location>
</feature>
<feature type="domain" description="BZIP" evidence="2">
    <location>
        <begin position="303"/>
        <end position="318"/>
    </location>
</feature>
<gene>
    <name evidence="3" type="ORF">SLS53_004300</name>
</gene>
<name>A0AAN9UBB0_9PEZI</name>
<sequence length="412" mass="45685">MESSINTRTSGSRSGGGGINEQHQPQPKSCNTAASTMAAIASASYQSDAYTTKQRQDILVDLTSLDDTRDTESTLSMFANNQYLVDKSEPINSIEDVVPKFDPEAPESQTFELPFSYGVPMTKAYQPFDKQTITKFEAKPPEPANARMDIYQIPAYTHTYTVPAADSPAQTNNVVQAYTPAPGADPASLTPRYSRGATAAPQDIIESILPNRIPEAGPITHPDRNWRPYSTNHWHVFISTPDTLKYLSTAEIKEIRDHCYKLCQAADEDGNPITDAVPIPETDFTTADAQAVWRHCDAYIRRRGQLRNNNAARRSRQKREAETRYWRRKALEYGCPDHEFVWDERDVTPGRSTNAYASARPAAAAAAAAAPPQTHARARQRRSERVRHQRQGTAAVARGESLTTDEVATGLD</sequence>
<dbReference type="InterPro" id="IPR004827">
    <property type="entry name" value="bZIP"/>
</dbReference>
<dbReference type="AlphaFoldDB" id="A0AAN9UBB0"/>
<feature type="region of interest" description="Disordered" evidence="1">
    <location>
        <begin position="357"/>
        <end position="412"/>
    </location>
</feature>
<organism evidence="3 4">
    <name type="scientific">Cytospora paraplurivora</name>
    <dbReference type="NCBI Taxonomy" id="2898453"/>
    <lineage>
        <taxon>Eukaryota</taxon>
        <taxon>Fungi</taxon>
        <taxon>Dikarya</taxon>
        <taxon>Ascomycota</taxon>
        <taxon>Pezizomycotina</taxon>
        <taxon>Sordariomycetes</taxon>
        <taxon>Sordariomycetidae</taxon>
        <taxon>Diaporthales</taxon>
        <taxon>Cytosporaceae</taxon>
        <taxon>Cytospora</taxon>
    </lineage>
</organism>
<dbReference type="Proteomes" id="UP001320245">
    <property type="component" value="Unassembled WGS sequence"/>
</dbReference>
<accession>A0AAN9UBB0</accession>
<proteinExistence type="predicted"/>
<evidence type="ECO:0000259" key="2">
    <source>
        <dbReference type="PROSITE" id="PS00036"/>
    </source>
</evidence>
<dbReference type="PROSITE" id="PS00036">
    <property type="entry name" value="BZIP_BASIC"/>
    <property type="match status" value="1"/>
</dbReference>
<reference evidence="3 4" key="1">
    <citation type="journal article" date="2023" name="PLoS ONE">
        <title>Cytospora paraplurivora sp. nov. isolated from orchards with fruit tree decline syndrome in Ontario, Canada.</title>
        <authorList>
            <person name="Ilyukhin E."/>
            <person name="Nguyen H.D.T."/>
            <person name="Castle A.J."/>
            <person name="Ellouze W."/>
        </authorList>
    </citation>
    <scope>NUCLEOTIDE SEQUENCE [LARGE SCALE GENOMIC DNA]</scope>
    <source>
        <strain evidence="3 4">FDS-564</strain>
    </source>
</reference>
<comment type="caution">
    <text evidence="3">The sequence shown here is derived from an EMBL/GenBank/DDBJ whole genome shotgun (WGS) entry which is preliminary data.</text>
</comment>
<keyword evidence="4" id="KW-1185">Reference proteome</keyword>
<evidence type="ECO:0000256" key="1">
    <source>
        <dbReference type="SAM" id="MobiDB-lite"/>
    </source>
</evidence>
<feature type="compositionally biased region" description="Polar residues" evidence="1">
    <location>
        <begin position="21"/>
        <end position="31"/>
    </location>
</feature>
<dbReference type="CDD" id="cd14686">
    <property type="entry name" value="bZIP"/>
    <property type="match status" value="1"/>
</dbReference>